<dbReference type="Proteomes" id="UP001530293">
    <property type="component" value="Unassembled WGS sequence"/>
</dbReference>
<accession>A0ABD3MEF0</accession>
<name>A0ABD3MEF0_9STRA</name>
<feature type="transmembrane region" description="Helical" evidence="2">
    <location>
        <begin position="678"/>
        <end position="700"/>
    </location>
</feature>
<feature type="coiled-coil region" evidence="1">
    <location>
        <begin position="570"/>
        <end position="597"/>
    </location>
</feature>
<dbReference type="AlphaFoldDB" id="A0ABD3MEF0"/>
<evidence type="ECO:0000256" key="2">
    <source>
        <dbReference type="SAM" id="Phobius"/>
    </source>
</evidence>
<protein>
    <submittedName>
        <fullName evidence="3">Uncharacterized protein</fullName>
    </submittedName>
</protein>
<keyword evidence="2" id="KW-0812">Transmembrane</keyword>
<keyword evidence="4" id="KW-1185">Reference proteome</keyword>
<evidence type="ECO:0000313" key="4">
    <source>
        <dbReference type="Proteomes" id="UP001530293"/>
    </source>
</evidence>
<reference evidence="3 4" key="1">
    <citation type="submission" date="2024-10" db="EMBL/GenBank/DDBJ databases">
        <title>Updated reference genomes for cyclostephanoid diatoms.</title>
        <authorList>
            <person name="Roberts W.R."/>
            <person name="Alverson A.J."/>
        </authorList>
    </citation>
    <scope>NUCLEOTIDE SEQUENCE [LARGE SCALE GENOMIC DNA]</scope>
    <source>
        <strain evidence="3 4">AJA232-27</strain>
    </source>
</reference>
<sequence length="868" mass="99352">MSALKVASYLSRERLKTEETVAEDSDHSDTGLTENQNRLLYLIDIHTKKAQNREGSDRWIRKQALSVLLYEGILAGVFNYDYSPQSTQIENRRVWVNVSQEGQSDVELLREESLISALLVSSKSYKPVVLYQVTDKGQDLLKSLARKEKEAVNAFAHEPESRELLKTSWDGDSYWLGSYSGYKRRSTATDTEDVSYVSSPYIPQCLRYGGRPTMTNAHRSHESGQVGIDNIRDNNVEEIITLNSISVIIAEYIPFGSNQIVQLNQIVGSSERVQGGYISNVIDGDSSRTSLELSPELTSVEVLDYTPTNHINFEAEIRFREDPGVVQVETFGVSMNAEGTCFYGMQLESVMNRIKDNISLDHLSRILVDIQQDSSSIVDSVISQYQRDLLDLVFIGDSSNRNKINLIIANEITPHLTAGEYMDRGDYENEFNQVIGETREAFDISEEDSLIFGSQGLLVCGPCARKYEPLLCAYLQFITLDLFLQNFFSRVWILNDDLKISYQVAETIDYDPLAMGRSRDRLCTLSKEIIMSDQILACLEEALDMMEIPPEPPEQAGRSLYQRLEITGMREQLLRRVKDLKKNLIASQRNLDLLRERIEVESHNKSLQMSLDLEQNTKHLCSLQIYSGEALGSLKVLQIIFVGILAFDFLDRITGEWTVLDTEWMTGFVDAVFKKHKMVWFVISLIVWFSAAAVMLRLTFIANWKSRGMTTLAFIVNRKINIIKLKELILAKDKITEDRKYEDKKRMVTITYNEPNPAEWGGTSPFVTLKYDDEHRFFLEISIQYKRREARINSVLTADELKQKIMHEFENKGVFRSENDDHNASLLAMARVSTVDLEKKKRSILHRSRAVRFDESTKSNSKEHLLPR</sequence>
<organism evidence="3 4">
    <name type="scientific">Discostella pseudostelligera</name>
    <dbReference type="NCBI Taxonomy" id="259834"/>
    <lineage>
        <taxon>Eukaryota</taxon>
        <taxon>Sar</taxon>
        <taxon>Stramenopiles</taxon>
        <taxon>Ochrophyta</taxon>
        <taxon>Bacillariophyta</taxon>
        <taxon>Coscinodiscophyceae</taxon>
        <taxon>Thalassiosirophycidae</taxon>
        <taxon>Stephanodiscales</taxon>
        <taxon>Stephanodiscaceae</taxon>
        <taxon>Discostella</taxon>
    </lineage>
</organism>
<comment type="caution">
    <text evidence="3">The sequence shown here is derived from an EMBL/GenBank/DDBJ whole genome shotgun (WGS) entry which is preliminary data.</text>
</comment>
<evidence type="ECO:0000313" key="3">
    <source>
        <dbReference type="EMBL" id="KAL3762451.1"/>
    </source>
</evidence>
<dbReference type="EMBL" id="JALLBG020000135">
    <property type="protein sequence ID" value="KAL3762451.1"/>
    <property type="molecule type" value="Genomic_DNA"/>
</dbReference>
<proteinExistence type="predicted"/>
<gene>
    <name evidence="3" type="ORF">ACHAWU_008154</name>
</gene>
<keyword evidence="1" id="KW-0175">Coiled coil</keyword>
<keyword evidence="2" id="KW-1133">Transmembrane helix</keyword>
<evidence type="ECO:0000256" key="1">
    <source>
        <dbReference type="SAM" id="Coils"/>
    </source>
</evidence>
<keyword evidence="2" id="KW-0472">Membrane</keyword>